<evidence type="ECO:0000256" key="6">
    <source>
        <dbReference type="RuleBase" id="RU003862"/>
    </source>
</evidence>
<evidence type="ECO:0000256" key="5">
    <source>
        <dbReference type="ARBA" id="ARBA00023002"/>
    </source>
</evidence>
<dbReference type="STRING" id="1260251.SPISAL_05055"/>
<dbReference type="UniPathway" id="UPA00193"/>
<dbReference type="InterPro" id="IPR003171">
    <property type="entry name" value="Mehydrof_redctse-like"/>
</dbReference>
<proteinExistence type="inferred from homology"/>
<reference evidence="7" key="1">
    <citation type="submission" date="2019-06" db="EMBL/GenBank/DDBJ databases">
        <title>Metagenome assembled Genome of Spiribacter salinus SL48-SHIP from the microbial mat of Salt Lake 48 (Novosibirsk region, Russia).</title>
        <authorList>
            <person name="Shipova A."/>
            <person name="Rozanov A.S."/>
            <person name="Bryanskaya A.V."/>
            <person name="Peltek S.E."/>
        </authorList>
    </citation>
    <scope>NUCLEOTIDE SEQUENCE [LARGE SCALE GENOMIC DNA]</scope>
    <source>
        <strain evidence="7">SL48-SHIP-2</strain>
    </source>
</reference>
<evidence type="ECO:0000256" key="1">
    <source>
        <dbReference type="ARBA" id="ARBA00001974"/>
    </source>
</evidence>
<dbReference type="EMBL" id="VIFK01000091">
    <property type="protein sequence ID" value="TQE99116.1"/>
    <property type="molecule type" value="Genomic_DNA"/>
</dbReference>
<sequence>MLPSNEATLAETPDRRAEIAQAALGFSIESMPRDAARITDFRDHLPVGTEVYIAWPPRADLDEMIQAATKLHEQGMIPIPHVAARRVESQAVLRDFVQRLTEEAGVKRLLLLGGDPDTPVGPYPDASSLLTSGVLSAFGIEAVDIAGHPEGHPVMQGDEPAQVLQEKIALARQAGIAVRVVSQFVLEPDAVVDWHTQTYREAAGDTALQIGVPGVVSTRRLLQLASSCGLSGSLGMLRKSGRRLAKTAMGHDTTEVLVASLAHLVNAEKSVAGFHFYSFGNFEKTAAWACSVTRGDFDIKGDAIQLN</sequence>
<gene>
    <name evidence="7" type="ORF">FKY71_10285</name>
</gene>
<comment type="pathway">
    <text evidence="2 6">One-carbon metabolism; tetrahydrofolate interconversion.</text>
</comment>
<dbReference type="GO" id="GO:0006555">
    <property type="term" value="P:methionine metabolic process"/>
    <property type="evidence" value="ECO:0007669"/>
    <property type="project" value="InterPro"/>
</dbReference>
<organism evidence="7">
    <name type="scientific">Spiribacter salinus</name>
    <dbReference type="NCBI Taxonomy" id="1335746"/>
    <lineage>
        <taxon>Bacteria</taxon>
        <taxon>Pseudomonadati</taxon>
        <taxon>Pseudomonadota</taxon>
        <taxon>Gammaproteobacteria</taxon>
        <taxon>Chromatiales</taxon>
        <taxon>Ectothiorhodospiraceae</taxon>
        <taxon>Spiribacter</taxon>
    </lineage>
</organism>
<protein>
    <recommendedName>
        <fullName evidence="6">Methylenetetrahydrofolate reductase</fullName>
    </recommendedName>
</protein>
<dbReference type="Gene3D" id="3.20.20.220">
    <property type="match status" value="1"/>
</dbReference>
<dbReference type="GO" id="GO:0035999">
    <property type="term" value="P:tetrahydrofolate interconversion"/>
    <property type="evidence" value="ECO:0007669"/>
    <property type="project" value="UniProtKB-UniPathway"/>
</dbReference>
<evidence type="ECO:0000313" key="7">
    <source>
        <dbReference type="EMBL" id="TQE99116.1"/>
    </source>
</evidence>
<evidence type="ECO:0000256" key="4">
    <source>
        <dbReference type="ARBA" id="ARBA00022827"/>
    </source>
</evidence>
<dbReference type="Pfam" id="PF02219">
    <property type="entry name" value="MTHFR"/>
    <property type="match status" value="1"/>
</dbReference>
<comment type="cofactor">
    <cofactor evidence="1 6">
        <name>FAD</name>
        <dbReference type="ChEBI" id="CHEBI:57692"/>
    </cofactor>
</comment>
<dbReference type="SUPFAM" id="SSF51730">
    <property type="entry name" value="FAD-linked oxidoreductase"/>
    <property type="match status" value="1"/>
</dbReference>
<dbReference type="GO" id="GO:0004489">
    <property type="term" value="F:methylenetetrahydrofolate reductase [NAD(P)H] activity"/>
    <property type="evidence" value="ECO:0007669"/>
    <property type="project" value="InterPro"/>
</dbReference>
<evidence type="ECO:0000256" key="3">
    <source>
        <dbReference type="ARBA" id="ARBA00022630"/>
    </source>
</evidence>
<dbReference type="InterPro" id="IPR029041">
    <property type="entry name" value="FAD-linked_oxidoreductase-like"/>
</dbReference>
<comment type="caution">
    <text evidence="7">The sequence shown here is derived from an EMBL/GenBank/DDBJ whole genome shotgun (WGS) entry which is preliminary data.</text>
</comment>
<name>A0A540VR22_9GAMM</name>
<dbReference type="AlphaFoldDB" id="A0A540VR22"/>
<keyword evidence="3 6" id="KW-0285">Flavoprotein</keyword>
<dbReference type="Proteomes" id="UP000315400">
    <property type="component" value="Unassembled WGS sequence"/>
</dbReference>
<keyword evidence="4 6" id="KW-0274">FAD</keyword>
<comment type="similarity">
    <text evidence="6">Belongs to the methylenetetrahydrofolate reductase family.</text>
</comment>
<keyword evidence="5 6" id="KW-0560">Oxidoreductase</keyword>
<evidence type="ECO:0000256" key="2">
    <source>
        <dbReference type="ARBA" id="ARBA00004777"/>
    </source>
</evidence>
<accession>A0A540VR22</accession>